<evidence type="ECO:0000256" key="5">
    <source>
        <dbReference type="SAM" id="MobiDB-lite"/>
    </source>
</evidence>
<evidence type="ECO:0000313" key="6">
    <source>
        <dbReference type="EMBL" id="KAG6719586.1"/>
    </source>
</evidence>
<keyword evidence="3" id="KW-0347">Helicase</keyword>
<gene>
    <name evidence="6" type="ORF">I3842_03G013800</name>
</gene>
<evidence type="ECO:0000256" key="1">
    <source>
        <dbReference type="ARBA" id="ARBA00022741"/>
    </source>
</evidence>
<evidence type="ECO:0000256" key="3">
    <source>
        <dbReference type="ARBA" id="ARBA00022806"/>
    </source>
</evidence>
<feature type="region of interest" description="Disordered" evidence="5">
    <location>
        <begin position="43"/>
        <end position="82"/>
    </location>
</feature>
<protein>
    <submittedName>
        <fullName evidence="6">Uncharacterized protein</fullName>
    </submittedName>
</protein>
<dbReference type="GO" id="GO:0005524">
    <property type="term" value="F:ATP binding"/>
    <property type="evidence" value="ECO:0007669"/>
    <property type="project" value="UniProtKB-KW"/>
</dbReference>
<accession>A0A922JT52</accession>
<dbReference type="GO" id="GO:0016787">
    <property type="term" value="F:hydrolase activity"/>
    <property type="evidence" value="ECO:0007669"/>
    <property type="project" value="UniProtKB-KW"/>
</dbReference>
<sequence>MKENLVVPIANLARSFSSTSCIQNKNARGRKNPVKDVRAFVEEEAEVSSDVDASDDEEDEQDYNSYDSFIDDRMSPTASSTPAESCRIDMMAIYRRSLLSQSPMERQHNHFATFSPISVAPMSRIGENGSSSAKTLCSLRMPQTDSAIQLAGRNSESFQTSRISSQVPCTTIVTIKGDQEMETRKRKLSLYQSESTPTINLETQFLLQSEAAGRESLHCDTNGDANKDAFYDDQFYEDLDLDAVEAQATLLLKQKSELPHPKNPTPGSPSFDLGI</sequence>
<dbReference type="GO" id="GO:0000400">
    <property type="term" value="F:four-way junction DNA binding"/>
    <property type="evidence" value="ECO:0007669"/>
    <property type="project" value="TreeGrafter"/>
</dbReference>
<dbReference type="GO" id="GO:0045003">
    <property type="term" value="P:double-strand break repair via synthesis-dependent strand annealing"/>
    <property type="evidence" value="ECO:0007669"/>
    <property type="project" value="TreeGrafter"/>
</dbReference>
<dbReference type="GO" id="GO:0009378">
    <property type="term" value="F:four-way junction helicase activity"/>
    <property type="evidence" value="ECO:0007669"/>
    <property type="project" value="TreeGrafter"/>
</dbReference>
<feature type="compositionally biased region" description="Acidic residues" evidence="5">
    <location>
        <begin position="43"/>
        <end position="62"/>
    </location>
</feature>
<name>A0A922JT52_CARIL</name>
<keyword evidence="4" id="KW-0067">ATP-binding</keyword>
<reference evidence="6" key="1">
    <citation type="submission" date="2021-01" db="EMBL/GenBank/DDBJ databases">
        <authorList>
            <person name="Lovell J.T."/>
            <person name="Bentley N."/>
            <person name="Bhattarai G."/>
            <person name="Jenkins J.W."/>
            <person name="Sreedasyam A."/>
            <person name="Alarcon Y."/>
            <person name="Bock C."/>
            <person name="Boston L."/>
            <person name="Carlson J."/>
            <person name="Cervantes K."/>
            <person name="Clermont K."/>
            <person name="Krom N."/>
            <person name="Kubenka K."/>
            <person name="Mamidi S."/>
            <person name="Mattison C."/>
            <person name="Monteros M."/>
            <person name="Pisani C."/>
            <person name="Plott C."/>
            <person name="Rajasekar S."/>
            <person name="Rhein H.S."/>
            <person name="Rohla C."/>
            <person name="Song M."/>
            <person name="Hilaire R.S."/>
            <person name="Shu S."/>
            <person name="Wells L."/>
            <person name="Wang X."/>
            <person name="Webber J."/>
            <person name="Heerema R.J."/>
            <person name="Klein P."/>
            <person name="Conner P."/>
            <person name="Grauke L."/>
            <person name="Grimwood J."/>
            <person name="Schmutz J."/>
            <person name="Randall J.J."/>
        </authorList>
    </citation>
    <scope>NUCLEOTIDE SEQUENCE</scope>
    <source>
        <tissue evidence="6">Leaf</tissue>
    </source>
</reference>
<evidence type="ECO:0000313" key="7">
    <source>
        <dbReference type="Proteomes" id="UP000811246"/>
    </source>
</evidence>
<dbReference type="EMBL" id="CM031827">
    <property type="protein sequence ID" value="KAG6719586.1"/>
    <property type="molecule type" value="Genomic_DNA"/>
</dbReference>
<feature type="region of interest" description="Disordered" evidence="5">
    <location>
        <begin position="254"/>
        <end position="275"/>
    </location>
</feature>
<keyword evidence="2" id="KW-0378">Hydrolase</keyword>
<dbReference type="Proteomes" id="UP000811246">
    <property type="component" value="Chromosome 3"/>
</dbReference>
<dbReference type="PANTHER" id="PTHR14025:SF20">
    <property type="entry name" value="FANCONI ANEMIA GROUP M PROTEIN"/>
    <property type="match status" value="1"/>
</dbReference>
<comment type="caution">
    <text evidence="6">The sequence shown here is derived from an EMBL/GenBank/DDBJ whole genome shotgun (WGS) entry which is preliminary data.</text>
</comment>
<evidence type="ECO:0000256" key="4">
    <source>
        <dbReference type="ARBA" id="ARBA00022840"/>
    </source>
</evidence>
<evidence type="ECO:0000256" key="2">
    <source>
        <dbReference type="ARBA" id="ARBA00022801"/>
    </source>
</evidence>
<proteinExistence type="predicted"/>
<keyword evidence="1" id="KW-0547">Nucleotide-binding</keyword>
<organism evidence="6 7">
    <name type="scientific">Carya illinoinensis</name>
    <name type="common">Pecan</name>
    <dbReference type="NCBI Taxonomy" id="32201"/>
    <lineage>
        <taxon>Eukaryota</taxon>
        <taxon>Viridiplantae</taxon>
        <taxon>Streptophyta</taxon>
        <taxon>Embryophyta</taxon>
        <taxon>Tracheophyta</taxon>
        <taxon>Spermatophyta</taxon>
        <taxon>Magnoliopsida</taxon>
        <taxon>eudicotyledons</taxon>
        <taxon>Gunneridae</taxon>
        <taxon>Pentapetalae</taxon>
        <taxon>rosids</taxon>
        <taxon>fabids</taxon>
        <taxon>Fagales</taxon>
        <taxon>Juglandaceae</taxon>
        <taxon>Carya</taxon>
    </lineage>
</organism>
<dbReference type="GO" id="GO:0036297">
    <property type="term" value="P:interstrand cross-link repair"/>
    <property type="evidence" value="ECO:0007669"/>
    <property type="project" value="TreeGrafter"/>
</dbReference>
<dbReference type="PANTHER" id="PTHR14025">
    <property type="entry name" value="FANCONI ANEMIA GROUP M FANCM FAMILY MEMBER"/>
    <property type="match status" value="1"/>
</dbReference>
<dbReference type="AlphaFoldDB" id="A0A922JT52"/>
<dbReference type="GO" id="GO:0043138">
    <property type="term" value="F:3'-5' DNA helicase activity"/>
    <property type="evidence" value="ECO:0007669"/>
    <property type="project" value="TreeGrafter"/>
</dbReference>